<evidence type="ECO:0000256" key="1">
    <source>
        <dbReference type="ARBA" id="ARBA00005179"/>
    </source>
</evidence>
<evidence type="ECO:0000256" key="4">
    <source>
        <dbReference type="ARBA" id="ARBA00038314"/>
    </source>
</evidence>
<dbReference type="PANTHER" id="PTHR35897">
    <property type="entry name" value="METHYLTRANSFERASE AUSD"/>
    <property type="match status" value="1"/>
</dbReference>
<feature type="domain" description="Methyltransferase" evidence="5">
    <location>
        <begin position="87"/>
        <end position="187"/>
    </location>
</feature>
<evidence type="ECO:0000313" key="6">
    <source>
        <dbReference type="EMBL" id="KAL2864490.1"/>
    </source>
</evidence>
<dbReference type="InterPro" id="IPR051654">
    <property type="entry name" value="Meroterpenoid_MTases"/>
</dbReference>
<dbReference type="GeneID" id="98148583"/>
<comment type="pathway">
    <text evidence="1">Secondary metabolite biosynthesis.</text>
</comment>
<accession>A0ABR4LIW7</accession>
<organism evidence="6 7">
    <name type="scientific">Aspergillus lucknowensis</name>
    <dbReference type="NCBI Taxonomy" id="176173"/>
    <lineage>
        <taxon>Eukaryota</taxon>
        <taxon>Fungi</taxon>
        <taxon>Dikarya</taxon>
        <taxon>Ascomycota</taxon>
        <taxon>Pezizomycotina</taxon>
        <taxon>Eurotiomycetes</taxon>
        <taxon>Eurotiomycetidae</taxon>
        <taxon>Eurotiales</taxon>
        <taxon>Aspergillaceae</taxon>
        <taxon>Aspergillus</taxon>
        <taxon>Aspergillus subgen. Nidulantes</taxon>
    </lineage>
</organism>
<dbReference type="InterPro" id="IPR029063">
    <property type="entry name" value="SAM-dependent_MTases_sf"/>
</dbReference>
<dbReference type="PANTHER" id="PTHR35897:SF1">
    <property type="entry name" value="METHYLTRANSFERASE AUSD"/>
    <property type="match status" value="1"/>
</dbReference>
<gene>
    <name evidence="6" type="ORF">BJX67DRAFT_383743</name>
</gene>
<keyword evidence="7" id="KW-1185">Reference proteome</keyword>
<dbReference type="Pfam" id="PF13649">
    <property type="entry name" value="Methyltransf_25"/>
    <property type="match status" value="1"/>
</dbReference>
<dbReference type="RefSeq" id="XP_070883469.1">
    <property type="nucleotide sequence ID" value="XM_071033511.1"/>
</dbReference>
<evidence type="ECO:0000313" key="7">
    <source>
        <dbReference type="Proteomes" id="UP001610432"/>
    </source>
</evidence>
<proteinExistence type="inferred from homology"/>
<dbReference type="EMBL" id="JBFXLQ010000040">
    <property type="protein sequence ID" value="KAL2864490.1"/>
    <property type="molecule type" value="Genomic_DNA"/>
</dbReference>
<protein>
    <recommendedName>
        <fullName evidence="5">Methyltransferase domain-containing protein</fullName>
    </recommendedName>
</protein>
<name>A0ABR4LIW7_9EURO</name>
<evidence type="ECO:0000256" key="2">
    <source>
        <dbReference type="ARBA" id="ARBA00022679"/>
    </source>
</evidence>
<keyword evidence="3" id="KW-0949">S-adenosyl-L-methionine</keyword>
<dbReference type="InterPro" id="IPR041698">
    <property type="entry name" value="Methyltransf_25"/>
</dbReference>
<keyword evidence="2" id="KW-0808">Transferase</keyword>
<dbReference type="SUPFAM" id="SSF53335">
    <property type="entry name" value="S-adenosyl-L-methionine-dependent methyltransferases"/>
    <property type="match status" value="1"/>
</dbReference>
<dbReference type="Proteomes" id="UP001610432">
    <property type="component" value="Unassembled WGS sequence"/>
</dbReference>
<reference evidence="6 7" key="1">
    <citation type="submission" date="2024-07" db="EMBL/GenBank/DDBJ databases">
        <title>Section-level genome sequencing and comparative genomics of Aspergillus sections Usti and Cavernicolus.</title>
        <authorList>
            <consortium name="Lawrence Berkeley National Laboratory"/>
            <person name="Nybo J.L."/>
            <person name="Vesth T.C."/>
            <person name="Theobald S."/>
            <person name="Frisvad J.C."/>
            <person name="Larsen T.O."/>
            <person name="Kjaerboelling I."/>
            <person name="Rothschild-Mancinelli K."/>
            <person name="Lyhne E.K."/>
            <person name="Kogle M.E."/>
            <person name="Barry K."/>
            <person name="Clum A."/>
            <person name="Na H."/>
            <person name="Ledsgaard L."/>
            <person name="Lin J."/>
            <person name="Lipzen A."/>
            <person name="Kuo A."/>
            <person name="Riley R."/>
            <person name="Mondo S."/>
            <person name="Labutti K."/>
            <person name="Haridas S."/>
            <person name="Pangalinan J."/>
            <person name="Salamov A.A."/>
            <person name="Simmons B.A."/>
            <person name="Magnuson J.K."/>
            <person name="Chen J."/>
            <person name="Drula E."/>
            <person name="Henrissat B."/>
            <person name="Wiebenga A."/>
            <person name="Lubbers R.J."/>
            <person name="Gomes A.C."/>
            <person name="Macurrencykelacurrency M.R."/>
            <person name="Stajich J."/>
            <person name="Grigoriev I.V."/>
            <person name="Mortensen U.H."/>
            <person name="De Vries R.P."/>
            <person name="Baker S.E."/>
            <person name="Andersen M.R."/>
        </authorList>
    </citation>
    <scope>NUCLEOTIDE SEQUENCE [LARGE SCALE GENOMIC DNA]</scope>
    <source>
        <strain evidence="6 7">CBS 449.75</strain>
    </source>
</reference>
<evidence type="ECO:0000259" key="5">
    <source>
        <dbReference type="Pfam" id="PF13649"/>
    </source>
</evidence>
<comment type="similarity">
    <text evidence="4">Belongs to the class I-like SAM-binding methyltransferase superfamily.</text>
</comment>
<comment type="caution">
    <text evidence="6">The sequence shown here is derived from an EMBL/GenBank/DDBJ whole genome shotgun (WGS) entry which is preliminary data.</text>
</comment>
<sequence>MAGIDTSVWFRREIGPRLTLSAREILLQWSGLDEKELLPHLDAIRAQAWPLGEYPCIGLWMFLLPGLAAFPQFAQILAHAKRGDGIVLDLGCGLGQDLRLLAVHGVPTTQMWALDVEERLWELGYDLFRDRGRMAAAFIQADFLQLAPTTLPAAKLNVVIAAQFLHLFSWEKQLEAVKKIVDLSSPGTMLVGYQQGRQRAREYLRPWGMMFYHNRESFLRLWDLVQQETRTNWTIEIQEVRLQEWGMQDQDLEWMPEDRMGINFVLIRDL</sequence>
<evidence type="ECO:0000256" key="3">
    <source>
        <dbReference type="ARBA" id="ARBA00022691"/>
    </source>
</evidence>
<dbReference type="CDD" id="cd02440">
    <property type="entry name" value="AdoMet_MTases"/>
    <property type="match status" value="1"/>
</dbReference>
<dbReference type="Gene3D" id="3.40.50.150">
    <property type="entry name" value="Vaccinia Virus protein VP39"/>
    <property type="match status" value="1"/>
</dbReference>